<reference evidence="1" key="1">
    <citation type="submission" date="2022-12" db="EMBL/GenBank/DDBJ databases">
        <title>Polyphasic identification of a Novel Hot-Spring Cyanobacterium Ocullathermofonsia sinensis gen nov. sp. nov. and Genomic Insights on its Adaptations to the Thermal Habitat.</title>
        <authorList>
            <person name="Daroch M."/>
            <person name="Tang J."/>
            <person name="Jiang Y."/>
        </authorList>
    </citation>
    <scope>NUCLEOTIDE SEQUENCE</scope>
    <source>
        <strain evidence="1">PKUAC-SCTA174</strain>
    </source>
</reference>
<proteinExistence type="predicted"/>
<dbReference type="KEGG" id="tsin:OXH18_21900"/>
<dbReference type="EMBL" id="CP113797">
    <property type="protein sequence ID" value="WAL59798.1"/>
    <property type="molecule type" value="Genomic_DNA"/>
</dbReference>
<gene>
    <name evidence="1" type="ORF">OXH18_21900</name>
</gene>
<evidence type="ECO:0000313" key="1">
    <source>
        <dbReference type="EMBL" id="WAL59798.1"/>
    </source>
</evidence>
<dbReference type="AlphaFoldDB" id="A0A9E8ZEC0"/>
<sequence length="50" mass="5748">MFTDYFSCWFGLTSVKLTFLGAVFGRSPLPGQFYPEQPQRAIDPTHTIYD</sequence>
<organism evidence="1 2">
    <name type="scientific">Thermocoleostomius sinensis A174</name>
    <dbReference type="NCBI Taxonomy" id="2016057"/>
    <lineage>
        <taxon>Bacteria</taxon>
        <taxon>Bacillati</taxon>
        <taxon>Cyanobacteriota</taxon>
        <taxon>Cyanophyceae</taxon>
        <taxon>Oculatellales</taxon>
        <taxon>Oculatellaceae</taxon>
        <taxon>Thermocoleostomius</taxon>
    </lineage>
</organism>
<evidence type="ECO:0000313" key="2">
    <source>
        <dbReference type="Proteomes" id="UP001163152"/>
    </source>
</evidence>
<dbReference type="Proteomes" id="UP001163152">
    <property type="component" value="Chromosome"/>
</dbReference>
<keyword evidence="2" id="KW-1185">Reference proteome</keyword>
<protein>
    <submittedName>
        <fullName evidence="1">Uncharacterized protein</fullName>
    </submittedName>
</protein>
<name>A0A9E8ZEC0_9CYAN</name>
<accession>A0A9E8ZEC0</accession>
<dbReference type="RefSeq" id="WP_268609601.1">
    <property type="nucleotide sequence ID" value="NZ_CP113797.1"/>
</dbReference>